<protein>
    <recommendedName>
        <fullName evidence="3">MABP domain-containing protein</fullName>
    </recommendedName>
</protein>
<evidence type="ECO:0000259" key="3">
    <source>
        <dbReference type="PROSITE" id="PS51498"/>
    </source>
</evidence>
<dbReference type="PROSITE" id="PS51498">
    <property type="entry name" value="MABP"/>
    <property type="match status" value="1"/>
</dbReference>
<evidence type="ECO:0000313" key="5">
    <source>
        <dbReference type="Proteomes" id="UP000682733"/>
    </source>
</evidence>
<evidence type="ECO:0000313" key="4">
    <source>
        <dbReference type="EMBL" id="CAF4571599.1"/>
    </source>
</evidence>
<organism evidence="4 5">
    <name type="scientific">Didymodactylos carnosus</name>
    <dbReference type="NCBI Taxonomy" id="1234261"/>
    <lineage>
        <taxon>Eukaryota</taxon>
        <taxon>Metazoa</taxon>
        <taxon>Spiralia</taxon>
        <taxon>Gnathifera</taxon>
        <taxon>Rotifera</taxon>
        <taxon>Eurotatoria</taxon>
        <taxon>Bdelloidea</taxon>
        <taxon>Philodinida</taxon>
        <taxon>Philodinidae</taxon>
        <taxon>Didymodactylos</taxon>
    </lineage>
</organism>
<dbReference type="EMBL" id="CAJOBA010117549">
    <property type="protein sequence ID" value="CAF4571599.1"/>
    <property type="molecule type" value="Genomic_DNA"/>
</dbReference>
<dbReference type="GO" id="GO:0032483">
    <property type="term" value="P:regulation of Rab protein signal transduction"/>
    <property type="evidence" value="ECO:0007669"/>
    <property type="project" value="TreeGrafter"/>
</dbReference>
<evidence type="ECO:0000256" key="1">
    <source>
        <dbReference type="ARBA" id="ARBA00022658"/>
    </source>
</evidence>
<dbReference type="GO" id="GO:0031410">
    <property type="term" value="C:cytoplasmic vesicle"/>
    <property type="evidence" value="ECO:0007669"/>
    <property type="project" value="TreeGrafter"/>
</dbReference>
<dbReference type="PANTHER" id="PTHR12296:SF30">
    <property type="entry name" value="DENN DOMAIN-CONTAINING PROTEIN CRAG"/>
    <property type="match status" value="1"/>
</dbReference>
<dbReference type="GO" id="GO:0005085">
    <property type="term" value="F:guanyl-nucleotide exchange factor activity"/>
    <property type="evidence" value="ECO:0007669"/>
    <property type="project" value="UniProtKB-KW"/>
</dbReference>
<feature type="compositionally biased region" description="Polar residues" evidence="2">
    <location>
        <begin position="31"/>
        <end position="49"/>
    </location>
</feature>
<accession>A0A8S2YW51</accession>
<feature type="domain" description="MABP" evidence="3">
    <location>
        <begin position="54"/>
        <end position="122"/>
    </location>
</feature>
<comment type="caution">
    <text evidence="4">The sequence shown here is derived from an EMBL/GenBank/DDBJ whole genome shotgun (WGS) entry which is preliminary data.</text>
</comment>
<dbReference type="AlphaFoldDB" id="A0A8S2YW51"/>
<dbReference type="Proteomes" id="UP000682733">
    <property type="component" value="Unassembled WGS sequence"/>
</dbReference>
<sequence length="122" mass="13626">MDDKRIVDYFALVGIGPEIERDLVPNDEYHSSTTPKNHSNTNSLNGYDLTPQYQQPIVDIAVIDRTYGEGTPAGYDIISQTPTGLSANLNHGGLRNHEMYICFRRGRDKSPITDIGVLFEGR</sequence>
<dbReference type="Gene3D" id="2.100.10.50">
    <property type="match status" value="1"/>
</dbReference>
<dbReference type="InterPro" id="IPR051696">
    <property type="entry name" value="DENN_Domain_GEFs"/>
</dbReference>
<dbReference type="InterPro" id="IPR023341">
    <property type="entry name" value="MABP"/>
</dbReference>
<reference evidence="4" key="1">
    <citation type="submission" date="2021-02" db="EMBL/GenBank/DDBJ databases">
        <authorList>
            <person name="Nowell W R."/>
        </authorList>
    </citation>
    <scope>NUCLEOTIDE SEQUENCE</scope>
</reference>
<name>A0A8S2YW51_9BILA</name>
<keyword evidence="1" id="KW-0344">Guanine-nucleotide releasing factor</keyword>
<dbReference type="PANTHER" id="PTHR12296">
    <property type="entry name" value="DENN DOMAIN-CONTAINING PROTEIN 4"/>
    <property type="match status" value="1"/>
</dbReference>
<proteinExistence type="predicted"/>
<evidence type="ECO:0000256" key="2">
    <source>
        <dbReference type="SAM" id="MobiDB-lite"/>
    </source>
</evidence>
<feature type="region of interest" description="Disordered" evidence="2">
    <location>
        <begin position="25"/>
        <end position="49"/>
    </location>
</feature>
<gene>
    <name evidence="4" type="ORF">TMI583_LOCUS50185</name>
</gene>
<feature type="non-terminal residue" evidence="4">
    <location>
        <position position="122"/>
    </location>
</feature>